<protein>
    <submittedName>
        <fullName evidence="1">Toxin</fullName>
    </submittedName>
</protein>
<evidence type="ECO:0000313" key="4">
    <source>
        <dbReference type="Proteomes" id="UP001570846"/>
    </source>
</evidence>
<keyword evidence="4" id="KW-1185">Reference proteome</keyword>
<accession>A0A5M8Q548</accession>
<organism evidence="1 3">
    <name type="scientific">Rufibacter glacialis</name>
    <dbReference type="NCBI Taxonomy" id="1259555"/>
    <lineage>
        <taxon>Bacteria</taxon>
        <taxon>Pseudomonadati</taxon>
        <taxon>Bacteroidota</taxon>
        <taxon>Cytophagia</taxon>
        <taxon>Cytophagales</taxon>
        <taxon>Hymenobacteraceae</taxon>
        <taxon>Rufibacter</taxon>
    </lineage>
</organism>
<proteinExistence type="predicted"/>
<dbReference type="Proteomes" id="UP001570846">
    <property type="component" value="Unassembled WGS sequence"/>
</dbReference>
<reference evidence="1 3" key="2">
    <citation type="submission" date="2019-09" db="EMBL/GenBank/DDBJ databases">
        <title>A bacterium isolated from glacier soil.</title>
        <authorList>
            <person name="Liu Q."/>
        </authorList>
    </citation>
    <scope>NUCLEOTIDE SEQUENCE [LARGE SCALE GENOMIC DNA]</scope>
    <source>
        <strain evidence="1 3">MDT1-10-3</strain>
    </source>
</reference>
<evidence type="ECO:0000313" key="3">
    <source>
        <dbReference type="Proteomes" id="UP000323866"/>
    </source>
</evidence>
<dbReference type="AlphaFoldDB" id="A0A5M8Q548"/>
<dbReference type="Proteomes" id="UP000323866">
    <property type="component" value="Unassembled WGS sequence"/>
</dbReference>
<gene>
    <name evidence="2" type="ORF">ACD591_14175</name>
    <name evidence="1" type="ORF">FOE74_18050</name>
</gene>
<name>A0A5M8Q548_9BACT</name>
<dbReference type="RefSeq" id="WP_149100035.1">
    <property type="nucleotide sequence ID" value="NZ_BMMG01000007.1"/>
</dbReference>
<evidence type="ECO:0000313" key="2">
    <source>
        <dbReference type="EMBL" id="MFA1772444.1"/>
    </source>
</evidence>
<reference evidence="2 4" key="3">
    <citation type="submission" date="2024-08" db="EMBL/GenBank/DDBJ databases">
        <authorList>
            <person name="Wei W."/>
        </authorList>
    </citation>
    <scope>NUCLEOTIDE SEQUENCE [LARGE SCALE GENOMIC DNA]</scope>
    <source>
        <strain evidence="2 4">XU2</strain>
    </source>
</reference>
<dbReference type="EMBL" id="VKKZ01000024">
    <property type="protein sequence ID" value="KAA6431007.1"/>
    <property type="molecule type" value="Genomic_DNA"/>
</dbReference>
<dbReference type="EMBL" id="JBGOGF010000007">
    <property type="protein sequence ID" value="MFA1772444.1"/>
    <property type="molecule type" value="Genomic_DNA"/>
</dbReference>
<comment type="caution">
    <text evidence="1">The sequence shown here is derived from an EMBL/GenBank/DDBJ whole genome shotgun (WGS) entry which is preliminary data.</text>
</comment>
<evidence type="ECO:0000313" key="1">
    <source>
        <dbReference type="EMBL" id="KAA6431007.1"/>
    </source>
</evidence>
<reference evidence="1 3" key="1">
    <citation type="submission" date="2019-07" db="EMBL/GenBank/DDBJ databases">
        <authorList>
            <person name="Qu J.-H."/>
        </authorList>
    </citation>
    <scope>NUCLEOTIDE SEQUENCE [LARGE SCALE GENOMIC DNA]</scope>
    <source>
        <strain evidence="1 3">MDT1-10-3</strain>
    </source>
</reference>
<dbReference type="OrthoDB" id="1366475at2"/>
<sequence>MGTEQTRMPFLEEVEEFLKELHFKIGFRDNVFFEDDRLKNRLALAELRDWGYTGQDRIKFIQSLTVANYSEGPKADNQNIPSQGNLWIFGLVIQSQFKKKKKLEYYIKVQLGSPDSNVVCISFHPAESPIQYPKLRSQKATI</sequence>